<dbReference type="Proteomes" id="UP000054742">
    <property type="component" value="Unassembled WGS sequence"/>
</dbReference>
<organism evidence="7 8">
    <name type="scientific">Legionella brunensis</name>
    <dbReference type="NCBI Taxonomy" id="29422"/>
    <lineage>
        <taxon>Bacteria</taxon>
        <taxon>Pseudomonadati</taxon>
        <taxon>Pseudomonadota</taxon>
        <taxon>Gammaproteobacteria</taxon>
        <taxon>Legionellales</taxon>
        <taxon>Legionellaceae</taxon>
        <taxon>Legionella</taxon>
    </lineage>
</organism>
<keyword evidence="3 5" id="KW-1133">Transmembrane helix</keyword>
<feature type="transmembrane region" description="Helical" evidence="5">
    <location>
        <begin position="45"/>
        <end position="63"/>
    </location>
</feature>
<dbReference type="EMBL" id="LNXV01000013">
    <property type="protein sequence ID" value="KTC83806.1"/>
    <property type="molecule type" value="Genomic_DNA"/>
</dbReference>
<keyword evidence="4 5" id="KW-0472">Membrane</keyword>
<evidence type="ECO:0000256" key="3">
    <source>
        <dbReference type="ARBA" id="ARBA00022989"/>
    </source>
</evidence>
<dbReference type="GO" id="GO:0016020">
    <property type="term" value="C:membrane"/>
    <property type="evidence" value="ECO:0007669"/>
    <property type="project" value="UniProtKB-SubCell"/>
</dbReference>
<feature type="domain" description="RDD" evidence="6">
    <location>
        <begin position="31"/>
        <end position="151"/>
    </location>
</feature>
<evidence type="ECO:0000256" key="1">
    <source>
        <dbReference type="ARBA" id="ARBA00004141"/>
    </source>
</evidence>
<protein>
    <submittedName>
        <fullName evidence="7">RDD family protein</fullName>
    </submittedName>
</protein>
<evidence type="ECO:0000259" key="6">
    <source>
        <dbReference type="Pfam" id="PF06271"/>
    </source>
</evidence>
<comment type="caution">
    <text evidence="7">The sequence shown here is derived from an EMBL/GenBank/DDBJ whole genome shotgun (WGS) entry which is preliminary data.</text>
</comment>
<feature type="transmembrane region" description="Helical" evidence="5">
    <location>
        <begin position="170"/>
        <end position="188"/>
    </location>
</feature>
<keyword evidence="8" id="KW-1185">Reference proteome</keyword>
<dbReference type="PATRIC" id="fig|29422.6.peg.1728"/>
<keyword evidence="2 5" id="KW-0812">Transmembrane</keyword>
<comment type="subcellular location">
    <subcellularLocation>
        <location evidence="1">Membrane</location>
        <topology evidence="1">Multi-pass membrane protein</topology>
    </subcellularLocation>
</comment>
<feature type="transmembrane region" description="Helical" evidence="5">
    <location>
        <begin position="120"/>
        <end position="144"/>
    </location>
</feature>
<gene>
    <name evidence="7" type="ORF">Lbru_1629</name>
</gene>
<evidence type="ECO:0000256" key="4">
    <source>
        <dbReference type="ARBA" id="ARBA00023136"/>
    </source>
</evidence>
<dbReference type="InterPro" id="IPR010432">
    <property type="entry name" value="RDD"/>
</dbReference>
<evidence type="ECO:0000256" key="5">
    <source>
        <dbReference type="SAM" id="Phobius"/>
    </source>
</evidence>
<evidence type="ECO:0000256" key="2">
    <source>
        <dbReference type="ARBA" id="ARBA00022692"/>
    </source>
</evidence>
<evidence type="ECO:0000313" key="7">
    <source>
        <dbReference type="EMBL" id="KTC83806.1"/>
    </source>
</evidence>
<accession>A0A0W0SKF8</accession>
<dbReference type="RefSeq" id="WP_058441699.1">
    <property type="nucleotide sequence ID" value="NZ_CAAAHU010000019.1"/>
</dbReference>
<dbReference type="STRING" id="29422.Lbru_1629"/>
<name>A0A0W0SKF8_9GAMM</name>
<feature type="transmembrane region" description="Helical" evidence="5">
    <location>
        <begin position="69"/>
        <end position="99"/>
    </location>
</feature>
<dbReference type="AlphaFoldDB" id="A0A0W0SKF8"/>
<evidence type="ECO:0000313" key="8">
    <source>
        <dbReference type="Proteomes" id="UP000054742"/>
    </source>
</evidence>
<reference evidence="7 8" key="1">
    <citation type="submission" date="2015-11" db="EMBL/GenBank/DDBJ databases">
        <title>Genomic analysis of 38 Legionella species identifies large and diverse effector repertoires.</title>
        <authorList>
            <person name="Burstein D."/>
            <person name="Amaro F."/>
            <person name="Zusman T."/>
            <person name="Lifshitz Z."/>
            <person name="Cohen O."/>
            <person name="Gilbert J.A."/>
            <person name="Pupko T."/>
            <person name="Shuman H.A."/>
            <person name="Segal G."/>
        </authorList>
    </citation>
    <scope>NUCLEOTIDE SEQUENCE [LARGE SCALE GENOMIC DNA]</scope>
    <source>
        <strain evidence="7 8">ATCC 43878</strain>
    </source>
</reference>
<sequence>MPQDEQLHDVFIDSDKSKLHESTKEAEDKTVGPWLRLGARTVDNIIFVWILVTLLVLFTPAFADEINEVIFGFVVLFMWVFVETLLLITLGTTFGKWLLKIQITTSDNKKPMFLHSFKRSLKVWFFGLAMGIPFVDIFTLISAYSDLTKRGMTSWDKSEKFIITHGEVSLLRIIIVWVIIGVSILPFFL</sequence>
<dbReference type="Pfam" id="PF06271">
    <property type="entry name" value="RDD"/>
    <property type="match status" value="1"/>
</dbReference>
<dbReference type="OrthoDB" id="198456at2"/>
<proteinExistence type="predicted"/>